<accession>A0ABW4U1L9</accession>
<organism evidence="2 3">
    <name type="scientific">Sphingomonas arantia</name>
    <dbReference type="NCBI Taxonomy" id="1460676"/>
    <lineage>
        <taxon>Bacteria</taxon>
        <taxon>Pseudomonadati</taxon>
        <taxon>Pseudomonadota</taxon>
        <taxon>Alphaproteobacteria</taxon>
        <taxon>Sphingomonadales</taxon>
        <taxon>Sphingomonadaceae</taxon>
        <taxon>Sphingomonas</taxon>
    </lineage>
</organism>
<feature type="domain" description="N-acetyltransferase" evidence="1">
    <location>
        <begin position="14"/>
        <end position="157"/>
    </location>
</feature>
<comment type="caution">
    <text evidence="2">The sequence shown here is derived from an EMBL/GenBank/DDBJ whole genome shotgun (WGS) entry which is preliminary data.</text>
</comment>
<evidence type="ECO:0000313" key="2">
    <source>
        <dbReference type="EMBL" id="MFD1951631.1"/>
    </source>
</evidence>
<dbReference type="RefSeq" id="WP_380930433.1">
    <property type="nucleotide sequence ID" value="NZ_JBHUGS010000003.1"/>
</dbReference>
<evidence type="ECO:0000313" key="3">
    <source>
        <dbReference type="Proteomes" id="UP001597400"/>
    </source>
</evidence>
<keyword evidence="2" id="KW-0808">Transferase</keyword>
<dbReference type="EC" id="2.3.-.-" evidence="2"/>
<reference evidence="3" key="1">
    <citation type="journal article" date="2019" name="Int. J. Syst. Evol. Microbiol.">
        <title>The Global Catalogue of Microorganisms (GCM) 10K type strain sequencing project: providing services to taxonomists for standard genome sequencing and annotation.</title>
        <authorList>
            <consortium name="The Broad Institute Genomics Platform"/>
            <consortium name="The Broad Institute Genome Sequencing Center for Infectious Disease"/>
            <person name="Wu L."/>
            <person name="Ma J."/>
        </authorList>
    </citation>
    <scope>NUCLEOTIDE SEQUENCE [LARGE SCALE GENOMIC DNA]</scope>
    <source>
        <strain evidence="3">CGMCC 1.12702</strain>
    </source>
</reference>
<dbReference type="Pfam" id="PF13302">
    <property type="entry name" value="Acetyltransf_3"/>
    <property type="match status" value="1"/>
</dbReference>
<dbReference type="InterPro" id="IPR051531">
    <property type="entry name" value="N-acetyltransferase"/>
</dbReference>
<evidence type="ECO:0000259" key="1">
    <source>
        <dbReference type="Pfam" id="PF13302"/>
    </source>
</evidence>
<gene>
    <name evidence="2" type="ORF">ACFSGX_12725</name>
</gene>
<dbReference type="PANTHER" id="PTHR43792:SF16">
    <property type="entry name" value="N-ACETYLTRANSFERASE DOMAIN-CONTAINING PROTEIN"/>
    <property type="match status" value="1"/>
</dbReference>
<keyword evidence="2" id="KW-0012">Acyltransferase</keyword>
<protein>
    <submittedName>
        <fullName evidence="2">GNAT family N-acetyltransferase</fullName>
        <ecNumber evidence="2">2.3.-.-</ecNumber>
    </submittedName>
</protein>
<dbReference type="EMBL" id="JBHUGS010000003">
    <property type="protein sequence ID" value="MFD1951631.1"/>
    <property type="molecule type" value="Genomic_DNA"/>
</dbReference>
<dbReference type="SUPFAM" id="SSF55729">
    <property type="entry name" value="Acyl-CoA N-acyltransferases (Nat)"/>
    <property type="match status" value="1"/>
</dbReference>
<keyword evidence="3" id="KW-1185">Reference proteome</keyword>
<dbReference type="GO" id="GO:0016746">
    <property type="term" value="F:acyltransferase activity"/>
    <property type="evidence" value="ECO:0007669"/>
    <property type="project" value="UniProtKB-KW"/>
</dbReference>
<dbReference type="InterPro" id="IPR000182">
    <property type="entry name" value="GNAT_dom"/>
</dbReference>
<dbReference type="Proteomes" id="UP001597400">
    <property type="component" value="Unassembled WGS sequence"/>
</dbReference>
<sequence>MTEPGVGPVLTTARTRLRPYGVADFAARAALGAMPDFYRFTSGTAASEEESWHRVLRYIGHWAVFGFGFFVVEDRLSGRFLGEAGAMDFRRGIGGGFGDLPELGWGFVPDVHGTGIAGEAVRAVLAWLDSGPGRAGTVCMIGLENHASHRLATRVGYVGSGSAEYHGRPVATYARAAGATFVSPPG</sequence>
<dbReference type="PANTHER" id="PTHR43792">
    <property type="entry name" value="GNAT FAMILY, PUTATIVE (AFU_ORTHOLOGUE AFUA_3G00765)-RELATED-RELATED"/>
    <property type="match status" value="1"/>
</dbReference>
<dbReference type="InterPro" id="IPR016181">
    <property type="entry name" value="Acyl_CoA_acyltransferase"/>
</dbReference>
<name>A0ABW4U1L9_9SPHN</name>
<dbReference type="Gene3D" id="3.40.630.30">
    <property type="match status" value="1"/>
</dbReference>
<proteinExistence type="predicted"/>